<protein>
    <submittedName>
        <fullName evidence="1">Uncharacterized protein</fullName>
    </submittedName>
</protein>
<accession>A0A068QXT3</accession>
<evidence type="ECO:0000313" key="2">
    <source>
        <dbReference type="Proteomes" id="UP000032721"/>
    </source>
</evidence>
<sequence length="42" mass="4851">MACLIPKEKKSQLFYSILKLRPLSLQGIKNKPESRDMSELSE</sequence>
<proteinExistence type="predicted"/>
<gene>
    <name evidence="1" type="ORF">XDD1_3801</name>
</gene>
<evidence type="ECO:0000313" key="1">
    <source>
        <dbReference type="EMBL" id="CDG19486.1"/>
    </source>
</evidence>
<dbReference type="AlphaFoldDB" id="A0A068QXT3"/>
<reference evidence="1 2" key="1">
    <citation type="submission" date="2013-07" db="EMBL/GenBank/DDBJ databases">
        <authorList>
            <person name="Genoscope - CEA"/>
        </authorList>
    </citation>
    <scope>NUCLEOTIDE SEQUENCE [LARGE SCALE GENOMIC DNA]</scope>
    <source>
        <strain evidence="2">FRM16 / DSM 17909</strain>
    </source>
</reference>
<organism evidence="1 2">
    <name type="scientific">Xenorhabdus doucetiae</name>
    <dbReference type="NCBI Taxonomy" id="351671"/>
    <lineage>
        <taxon>Bacteria</taxon>
        <taxon>Pseudomonadati</taxon>
        <taxon>Pseudomonadota</taxon>
        <taxon>Gammaproteobacteria</taxon>
        <taxon>Enterobacterales</taxon>
        <taxon>Morganellaceae</taxon>
        <taxon>Xenorhabdus</taxon>
    </lineage>
</organism>
<dbReference type="KEGG" id="xdo:XDD1_3801"/>
<dbReference type="EMBL" id="FO704550">
    <property type="protein sequence ID" value="CDG19486.1"/>
    <property type="molecule type" value="Genomic_DNA"/>
</dbReference>
<dbReference type="HOGENOM" id="CLU_3259993_0_0_6"/>
<name>A0A068QXT3_9GAMM</name>
<dbReference type="Proteomes" id="UP000032721">
    <property type="component" value="Chromosome"/>
</dbReference>